<dbReference type="Gene3D" id="3.20.20.80">
    <property type="entry name" value="Glycosidases"/>
    <property type="match status" value="1"/>
</dbReference>
<gene>
    <name evidence="2" type="ORF">A8135_01235</name>
    <name evidence="1" type="ORF">Ljam_1543</name>
</gene>
<accession>A0A0W0UHL3</accession>
<name>A0A0W0UHL3_9GAMM</name>
<comment type="caution">
    <text evidence="1">The sequence shown here is derived from an EMBL/GenBank/DDBJ whole genome shotgun (WGS) entry which is preliminary data.</text>
</comment>
<sequence length="333" mass="36666">MKKLLLSMLTLGIFFVAVVYATPEKIPFSPYADITINIHWEPETQSMEPMDLTAIAVANGIKGYHLAFITDSGTCQPAWGGQATYSTDSQWGKRLTDKLVQNGIDIAVSFGGANGTDISSNCDQKQLVTIFEQVTATYQAKSLDFDIENGTTDINKLMAALNVFQQKYPKIQISFTLPTMPEGLTSQGKEILEAAKKAKLNYQVNIMAMDYGPAYSEDMGNYAISAAIALHELLQTMYPEAQAEALWQKIIVTPMIGVNDVNTEQFTLANVDALLQFAQSKKLGGLSMWSIGRDKPCADKWASPVCSGNNLQTKDYEFTQHFLGVNIKESQKP</sequence>
<dbReference type="PANTHER" id="PTHR42976">
    <property type="entry name" value="BIFUNCTIONAL CHITINASE/LYSOZYME-RELATED"/>
    <property type="match status" value="1"/>
</dbReference>
<dbReference type="RefSeq" id="WP_058449476.1">
    <property type="nucleotide sequence ID" value="NZ_CAAAJF010000005.1"/>
</dbReference>
<protein>
    <submittedName>
        <fullName evidence="1 2">Chitinase</fullName>
    </submittedName>
</protein>
<organism evidence="1 3">
    <name type="scientific">Legionella jamestowniensis</name>
    <dbReference type="NCBI Taxonomy" id="455"/>
    <lineage>
        <taxon>Bacteria</taxon>
        <taxon>Pseudomonadati</taxon>
        <taxon>Pseudomonadota</taxon>
        <taxon>Gammaproteobacteria</taxon>
        <taxon>Legionellales</taxon>
        <taxon>Legionellaceae</taxon>
        <taxon>Legionella</taxon>
    </lineage>
</organism>
<proteinExistence type="predicted"/>
<dbReference type="CDD" id="cd06543">
    <property type="entry name" value="GH18_PF-ChiA-like"/>
    <property type="match status" value="1"/>
</dbReference>
<dbReference type="InterPro" id="IPR052750">
    <property type="entry name" value="GH18_Chitinase"/>
</dbReference>
<dbReference type="PATRIC" id="fig|455.5.peg.1633"/>
<dbReference type="PANTHER" id="PTHR42976:SF1">
    <property type="entry name" value="GH18 DOMAIN-CONTAINING PROTEIN-RELATED"/>
    <property type="match status" value="1"/>
</dbReference>
<reference evidence="1 3" key="1">
    <citation type="submission" date="2015-11" db="EMBL/GenBank/DDBJ databases">
        <title>Genomic analysis of 38 Legionella species identifies large and diverse effector repertoires.</title>
        <authorList>
            <person name="Burstein D."/>
            <person name="Amaro F."/>
            <person name="Zusman T."/>
            <person name="Lifshitz Z."/>
            <person name="Cohen O."/>
            <person name="Gilbert J.A."/>
            <person name="Pupko T."/>
            <person name="Shuman H.A."/>
            <person name="Segal G."/>
        </authorList>
    </citation>
    <scope>NUCLEOTIDE SEQUENCE [LARGE SCALE GENOMIC DNA]</scope>
    <source>
        <strain evidence="1 3">JA-26-G1-E2</strain>
    </source>
</reference>
<evidence type="ECO:0000313" key="3">
    <source>
        <dbReference type="Proteomes" id="UP000054715"/>
    </source>
</evidence>
<evidence type="ECO:0000313" key="2">
    <source>
        <dbReference type="EMBL" id="OCH97876.1"/>
    </source>
</evidence>
<evidence type="ECO:0000313" key="4">
    <source>
        <dbReference type="Proteomes" id="UP000093336"/>
    </source>
</evidence>
<dbReference type="Proteomes" id="UP000093336">
    <property type="component" value="Unassembled WGS sequence"/>
</dbReference>
<dbReference type="EMBL" id="LYOZ01000018">
    <property type="protein sequence ID" value="OCH97876.1"/>
    <property type="molecule type" value="Genomic_DNA"/>
</dbReference>
<dbReference type="Proteomes" id="UP000054715">
    <property type="component" value="Unassembled WGS sequence"/>
</dbReference>
<dbReference type="AlphaFoldDB" id="A0A0W0UHL3"/>
<dbReference type="STRING" id="455.Ljam_1543"/>
<keyword evidence="4" id="KW-1185">Reference proteome</keyword>
<dbReference type="InterPro" id="IPR017853">
    <property type="entry name" value="GH"/>
</dbReference>
<dbReference type="OrthoDB" id="6018988at2"/>
<reference evidence="2 4" key="2">
    <citation type="submission" date="2016-05" db="EMBL/GenBank/DDBJ databases">
        <authorList>
            <person name="Prochazka B."/>
            <person name="Indra A."/>
            <person name="Hasenberger P."/>
            <person name="Blaschitz M."/>
            <person name="Wagner L."/>
            <person name="Wewalka G."/>
            <person name="Sorschag S."/>
            <person name="Schmid D."/>
            <person name="Ruppitsch W."/>
        </authorList>
    </citation>
    <scope>NUCLEOTIDE SEQUENCE [LARGE SCALE GENOMIC DNA]</scope>
    <source>
        <strain evidence="2 4">974010_12</strain>
    </source>
</reference>
<dbReference type="EMBL" id="LNYG01000013">
    <property type="protein sequence ID" value="KTD07348.1"/>
    <property type="molecule type" value="Genomic_DNA"/>
</dbReference>
<dbReference type="SUPFAM" id="SSF51445">
    <property type="entry name" value="(Trans)glycosidases"/>
    <property type="match status" value="1"/>
</dbReference>
<evidence type="ECO:0000313" key="1">
    <source>
        <dbReference type="EMBL" id="KTD07348.1"/>
    </source>
</evidence>